<feature type="compositionally biased region" description="Polar residues" evidence="9">
    <location>
        <begin position="71"/>
        <end position="115"/>
    </location>
</feature>
<keyword evidence="3 10" id="KW-0812">Transmembrane</keyword>
<evidence type="ECO:0000256" key="7">
    <source>
        <dbReference type="ARBA" id="ARBA00023303"/>
    </source>
</evidence>
<evidence type="ECO:0000256" key="10">
    <source>
        <dbReference type="SAM" id="Phobius"/>
    </source>
</evidence>
<dbReference type="eggNOG" id="KOG0498">
    <property type="taxonomic scope" value="Eukaryota"/>
</dbReference>
<dbReference type="InterPro" id="IPR000595">
    <property type="entry name" value="cNMP-bd_dom"/>
</dbReference>
<feature type="transmembrane region" description="Helical" evidence="10">
    <location>
        <begin position="458"/>
        <end position="479"/>
    </location>
</feature>
<evidence type="ECO:0000256" key="2">
    <source>
        <dbReference type="ARBA" id="ARBA00022448"/>
    </source>
</evidence>
<dbReference type="CDD" id="cd00038">
    <property type="entry name" value="CAP_ED"/>
    <property type="match status" value="1"/>
</dbReference>
<dbReference type="InterPro" id="IPR005821">
    <property type="entry name" value="Ion_trans_dom"/>
</dbReference>
<keyword evidence="13" id="KW-1185">Reference proteome</keyword>
<feature type="transmembrane region" description="Helical" evidence="10">
    <location>
        <begin position="224"/>
        <end position="247"/>
    </location>
</feature>
<keyword evidence="8" id="KW-0175">Coiled coil</keyword>
<comment type="subcellular location">
    <subcellularLocation>
        <location evidence="1">Membrane</location>
        <topology evidence="1">Multi-pass membrane protein</topology>
    </subcellularLocation>
</comment>
<feature type="domain" description="Cyclic nucleotide-binding" evidence="11">
    <location>
        <begin position="531"/>
        <end position="658"/>
    </location>
</feature>
<dbReference type="SMART" id="SM00100">
    <property type="entry name" value="cNMP"/>
    <property type="match status" value="1"/>
</dbReference>
<dbReference type="PRINTS" id="PR01463">
    <property type="entry name" value="EAGCHANLFMLY"/>
</dbReference>
<dbReference type="InterPro" id="IPR003938">
    <property type="entry name" value="K_chnl_volt-dep_EAG/ELK/ERG"/>
</dbReference>
<feature type="coiled-coil region" evidence="8">
    <location>
        <begin position="663"/>
        <end position="697"/>
    </location>
</feature>
<evidence type="ECO:0000256" key="4">
    <source>
        <dbReference type="ARBA" id="ARBA00022989"/>
    </source>
</evidence>
<sequence>MNQDHVSQYTQSQTPHNHEPNPQLSSNQSLHIMNPEQLQLIQEIEEEQIQPQKQRLRLSLDSDRDRDRESVGNQWIKQRPGSSSPSDQKTVKNITNKSGSQALVSGNGRSSKTPQDFQEEIIPQVRSILKQGTFISHSSLPRSRGLRLSRLQSLHSLPQSIKKNRVYPEEIRDNIGSNQNDSFSDDSFFEETEQNELGDETRYRFDKRYANLKYIIFPDDPTKLFWDILVVIALLYICIMVPYDISFKDDNQEETPTQFGLGLAIDLLYGIDIIINFLSAYVDDQDELVVDKTTIIKHYLKSWFLLDLVCVVPLDYILDNNETSGYQKFAKLPKAYKMIKLVKMSRMLKFCVQKKKFGELITSFSNITVTIFVLKQQNIRVMIISLFSVILVSHLFSCFWYFIGTVSSESETWITHYVEDQTNFERYIMSLYWVFQTMATTGYGDISATNSTEQMITIFIMIIGVVFFSVTIGSVSSLLTQLDTQNLKYKEKIDTLNEITKNHKIDNALYAKICKVLKQGYKNNQNEVVEFLHLLPQNLRTELSQAMYKNVFLGIDLFKQKPLRFTAYIGPLLTILRIPEGDVIYNEGDYASEIYFIREGGVSLCIKECDYHPFVTIDAGQYFGEIELIKETQRKYTAIAQKQSELLALSKSHFFKIFFSEFREIGEELHEDARRKKRDYEDKYTKTKAYLQGLEQKAEQQIIEANNQPKQKQGLEQFKKNLIFQAQTKKGFLDKAIKDAEQLASCELKRKMTKLKTVLLQKGIINKFDENSPTKISPKMMKRNTLNSEYQPRKIDKRNTFLPMEILQQAQQLSSEDDNKQSQNNQQEQNAFRFPKKAMTAFISVDQNQQQEEFITSQDGMNNSQHPSSYNTNIQFLKKRKKQLYL</sequence>
<evidence type="ECO:0000259" key="11">
    <source>
        <dbReference type="PROSITE" id="PS50042"/>
    </source>
</evidence>
<feature type="transmembrane region" description="Helical" evidence="10">
    <location>
        <begin position="259"/>
        <end position="282"/>
    </location>
</feature>
<dbReference type="GO" id="GO:0042391">
    <property type="term" value="P:regulation of membrane potential"/>
    <property type="evidence" value="ECO:0000318"/>
    <property type="project" value="GO_Central"/>
</dbReference>
<dbReference type="Gene3D" id="1.10.287.70">
    <property type="match status" value="1"/>
</dbReference>
<feature type="region of interest" description="Disordered" evidence="9">
    <location>
        <begin position="1"/>
        <end position="115"/>
    </location>
</feature>
<protein>
    <recommendedName>
        <fullName evidence="11">Cyclic nucleotide-binding domain-containing protein</fullName>
    </recommendedName>
</protein>
<dbReference type="PANTHER" id="PTHR47823">
    <property type="entry name" value="ION_TRANS DOMAIN-CONTAINING PROTEIN"/>
    <property type="match status" value="1"/>
</dbReference>
<keyword evidence="5" id="KW-0406">Ion transport</keyword>
<name>A0CZY2_PARTE</name>
<feature type="transmembrane region" description="Helical" evidence="10">
    <location>
        <begin position="381"/>
        <end position="403"/>
    </location>
</feature>
<dbReference type="KEGG" id="ptm:GSPATT00011922001"/>
<dbReference type="PANTHER" id="PTHR47823:SF9">
    <property type="entry name" value="CHROMOSOME UNDETERMINED SCAFFOLD_10, WHOLE GENOME SHOTGUN SEQUENCE"/>
    <property type="match status" value="1"/>
</dbReference>
<dbReference type="EMBL" id="CT868230">
    <property type="protein sequence ID" value="CAK76349.1"/>
    <property type="molecule type" value="Genomic_DNA"/>
</dbReference>
<feature type="compositionally biased region" description="Polar residues" evidence="9">
    <location>
        <begin position="1"/>
        <end position="31"/>
    </location>
</feature>
<reference evidence="12 13" key="1">
    <citation type="journal article" date="2006" name="Nature">
        <title>Global trends of whole-genome duplications revealed by the ciliate Paramecium tetraurelia.</title>
        <authorList>
            <consortium name="Genoscope"/>
            <person name="Aury J.-M."/>
            <person name="Jaillon O."/>
            <person name="Duret L."/>
            <person name="Noel B."/>
            <person name="Jubin C."/>
            <person name="Porcel B.M."/>
            <person name="Segurens B."/>
            <person name="Daubin V."/>
            <person name="Anthouard V."/>
            <person name="Aiach N."/>
            <person name="Arnaiz O."/>
            <person name="Billaut A."/>
            <person name="Beisson J."/>
            <person name="Blanc I."/>
            <person name="Bouhouche K."/>
            <person name="Camara F."/>
            <person name="Duharcourt S."/>
            <person name="Guigo R."/>
            <person name="Gogendeau D."/>
            <person name="Katinka M."/>
            <person name="Keller A.-M."/>
            <person name="Kissmehl R."/>
            <person name="Klotz C."/>
            <person name="Koll F."/>
            <person name="Le Moue A."/>
            <person name="Lepere C."/>
            <person name="Malinsky S."/>
            <person name="Nowacki M."/>
            <person name="Nowak J.K."/>
            <person name="Plattner H."/>
            <person name="Poulain J."/>
            <person name="Ruiz F."/>
            <person name="Serrano V."/>
            <person name="Zagulski M."/>
            <person name="Dessen P."/>
            <person name="Betermier M."/>
            <person name="Weissenbach J."/>
            <person name="Scarpelli C."/>
            <person name="Schachter V."/>
            <person name="Sperling L."/>
            <person name="Meyer E."/>
            <person name="Cohen J."/>
            <person name="Wincker P."/>
        </authorList>
    </citation>
    <scope>NUCLEOTIDE SEQUENCE [LARGE SCALE GENOMIC DNA]</scope>
    <source>
        <strain evidence="12 13">Stock d4-2</strain>
    </source>
</reference>
<dbReference type="PROSITE" id="PS50042">
    <property type="entry name" value="CNMP_BINDING_3"/>
    <property type="match status" value="1"/>
</dbReference>
<proteinExistence type="predicted"/>
<dbReference type="FunFam" id="1.10.287.70:FF:000123">
    <property type="entry name" value="Potassium channel KAT3"/>
    <property type="match status" value="1"/>
</dbReference>
<evidence type="ECO:0000313" key="12">
    <source>
        <dbReference type="EMBL" id="CAK76349.1"/>
    </source>
</evidence>
<dbReference type="Pfam" id="PF00520">
    <property type="entry name" value="Ion_trans"/>
    <property type="match status" value="1"/>
</dbReference>
<gene>
    <name evidence="12" type="ORF">GSPATT00011922001</name>
</gene>
<keyword evidence="4 10" id="KW-1133">Transmembrane helix</keyword>
<evidence type="ECO:0000256" key="6">
    <source>
        <dbReference type="ARBA" id="ARBA00023136"/>
    </source>
</evidence>
<dbReference type="OrthoDB" id="298434at2759"/>
<dbReference type="OMA" id="ETWITHY"/>
<dbReference type="GeneID" id="5029531"/>
<dbReference type="GO" id="GO:0005249">
    <property type="term" value="F:voltage-gated potassium channel activity"/>
    <property type="evidence" value="ECO:0000318"/>
    <property type="project" value="GO_Central"/>
</dbReference>
<evidence type="ECO:0000256" key="8">
    <source>
        <dbReference type="SAM" id="Coils"/>
    </source>
</evidence>
<dbReference type="HOGENOM" id="CLU_325565_0_0_1"/>
<dbReference type="InParanoid" id="A0CZY2"/>
<dbReference type="InterPro" id="IPR014710">
    <property type="entry name" value="RmlC-like_jellyroll"/>
</dbReference>
<dbReference type="RefSeq" id="XP_001443746.1">
    <property type="nucleotide sequence ID" value="XM_001443709.1"/>
</dbReference>
<evidence type="ECO:0000256" key="9">
    <source>
        <dbReference type="SAM" id="MobiDB-lite"/>
    </source>
</evidence>
<evidence type="ECO:0000313" key="13">
    <source>
        <dbReference type="Proteomes" id="UP000000600"/>
    </source>
</evidence>
<accession>A0CZY2</accession>
<dbReference type="Gene3D" id="2.60.120.10">
    <property type="entry name" value="Jelly Rolls"/>
    <property type="match status" value="1"/>
</dbReference>
<dbReference type="GO" id="GO:0071805">
    <property type="term" value="P:potassium ion transmembrane transport"/>
    <property type="evidence" value="ECO:0000318"/>
    <property type="project" value="GO_Central"/>
</dbReference>
<feature type="compositionally biased region" description="Basic and acidic residues" evidence="9">
    <location>
        <begin position="58"/>
        <end position="70"/>
    </location>
</feature>
<dbReference type="InterPro" id="IPR018490">
    <property type="entry name" value="cNMP-bd_dom_sf"/>
</dbReference>
<dbReference type="AlphaFoldDB" id="A0CZY2"/>
<keyword evidence="2" id="KW-0813">Transport</keyword>
<dbReference type="Gene3D" id="1.10.287.630">
    <property type="entry name" value="Helix hairpin bin"/>
    <property type="match status" value="1"/>
</dbReference>
<organism evidence="12 13">
    <name type="scientific">Paramecium tetraurelia</name>
    <dbReference type="NCBI Taxonomy" id="5888"/>
    <lineage>
        <taxon>Eukaryota</taxon>
        <taxon>Sar</taxon>
        <taxon>Alveolata</taxon>
        <taxon>Ciliophora</taxon>
        <taxon>Intramacronucleata</taxon>
        <taxon>Oligohymenophorea</taxon>
        <taxon>Peniculida</taxon>
        <taxon>Parameciidae</taxon>
        <taxon>Paramecium</taxon>
    </lineage>
</organism>
<dbReference type="Pfam" id="PF00027">
    <property type="entry name" value="cNMP_binding"/>
    <property type="match status" value="1"/>
</dbReference>
<dbReference type="SUPFAM" id="SSF51206">
    <property type="entry name" value="cAMP-binding domain-like"/>
    <property type="match status" value="1"/>
</dbReference>
<dbReference type="Proteomes" id="UP000000600">
    <property type="component" value="Unassembled WGS sequence"/>
</dbReference>
<keyword evidence="6 10" id="KW-0472">Membrane</keyword>
<evidence type="ECO:0000256" key="1">
    <source>
        <dbReference type="ARBA" id="ARBA00004141"/>
    </source>
</evidence>
<dbReference type="GO" id="GO:0005886">
    <property type="term" value="C:plasma membrane"/>
    <property type="evidence" value="ECO:0000318"/>
    <property type="project" value="GO_Central"/>
</dbReference>
<keyword evidence="7" id="KW-0407">Ion channel</keyword>
<dbReference type="SUPFAM" id="SSF81324">
    <property type="entry name" value="Voltage-gated potassium channels"/>
    <property type="match status" value="1"/>
</dbReference>
<evidence type="ECO:0000256" key="3">
    <source>
        <dbReference type="ARBA" id="ARBA00022692"/>
    </source>
</evidence>
<evidence type="ECO:0000256" key="5">
    <source>
        <dbReference type="ARBA" id="ARBA00023065"/>
    </source>
</evidence>